<dbReference type="OrthoDB" id="3056853at2759"/>
<feature type="compositionally biased region" description="Acidic residues" evidence="1">
    <location>
        <begin position="1"/>
        <end position="19"/>
    </location>
</feature>
<evidence type="ECO:0000256" key="1">
    <source>
        <dbReference type="SAM" id="MobiDB-lite"/>
    </source>
</evidence>
<evidence type="ECO:0000313" key="3">
    <source>
        <dbReference type="Proteomes" id="UP000054166"/>
    </source>
</evidence>
<dbReference type="InParanoid" id="A0A0C3BKX7"/>
<reference evidence="2 3" key="1">
    <citation type="submission" date="2014-04" db="EMBL/GenBank/DDBJ databases">
        <authorList>
            <consortium name="DOE Joint Genome Institute"/>
            <person name="Kuo A."/>
            <person name="Tarkka M."/>
            <person name="Buscot F."/>
            <person name="Kohler A."/>
            <person name="Nagy L.G."/>
            <person name="Floudas D."/>
            <person name="Copeland A."/>
            <person name="Barry K.W."/>
            <person name="Cichocki N."/>
            <person name="Veneault-Fourrey C."/>
            <person name="LaButti K."/>
            <person name="Lindquist E.A."/>
            <person name="Lipzen A."/>
            <person name="Lundell T."/>
            <person name="Morin E."/>
            <person name="Murat C."/>
            <person name="Sun H."/>
            <person name="Tunlid A."/>
            <person name="Henrissat B."/>
            <person name="Grigoriev I.V."/>
            <person name="Hibbett D.S."/>
            <person name="Martin F."/>
            <person name="Nordberg H.P."/>
            <person name="Cantor M.N."/>
            <person name="Hua S.X."/>
        </authorList>
    </citation>
    <scope>NUCLEOTIDE SEQUENCE [LARGE SCALE GENOMIC DNA]</scope>
    <source>
        <strain evidence="2 3">F 1598</strain>
    </source>
</reference>
<gene>
    <name evidence="2" type="ORF">PILCRDRAFT_11649</name>
</gene>
<protein>
    <submittedName>
        <fullName evidence="2">Uncharacterized protein</fullName>
    </submittedName>
</protein>
<dbReference type="EMBL" id="KN833020">
    <property type="protein sequence ID" value="KIM77992.1"/>
    <property type="molecule type" value="Genomic_DNA"/>
</dbReference>
<feature type="region of interest" description="Disordered" evidence="1">
    <location>
        <begin position="1"/>
        <end position="137"/>
    </location>
</feature>
<dbReference type="STRING" id="765440.A0A0C3BKX7"/>
<keyword evidence="3" id="KW-1185">Reference proteome</keyword>
<evidence type="ECO:0000313" key="2">
    <source>
        <dbReference type="EMBL" id="KIM77992.1"/>
    </source>
</evidence>
<dbReference type="HOGENOM" id="CLU_127785_0_0_1"/>
<reference evidence="3" key="2">
    <citation type="submission" date="2015-01" db="EMBL/GenBank/DDBJ databases">
        <title>Evolutionary Origins and Diversification of the Mycorrhizal Mutualists.</title>
        <authorList>
            <consortium name="DOE Joint Genome Institute"/>
            <consortium name="Mycorrhizal Genomics Consortium"/>
            <person name="Kohler A."/>
            <person name="Kuo A."/>
            <person name="Nagy L.G."/>
            <person name="Floudas D."/>
            <person name="Copeland A."/>
            <person name="Barry K.W."/>
            <person name="Cichocki N."/>
            <person name="Veneault-Fourrey C."/>
            <person name="LaButti K."/>
            <person name="Lindquist E.A."/>
            <person name="Lipzen A."/>
            <person name="Lundell T."/>
            <person name="Morin E."/>
            <person name="Murat C."/>
            <person name="Riley R."/>
            <person name="Ohm R."/>
            <person name="Sun H."/>
            <person name="Tunlid A."/>
            <person name="Henrissat B."/>
            <person name="Grigoriev I.V."/>
            <person name="Hibbett D.S."/>
            <person name="Martin F."/>
        </authorList>
    </citation>
    <scope>NUCLEOTIDE SEQUENCE [LARGE SCALE GENOMIC DNA]</scope>
    <source>
        <strain evidence="3">F 1598</strain>
    </source>
</reference>
<accession>A0A0C3BKX7</accession>
<name>A0A0C3BKX7_PILCF</name>
<feature type="compositionally biased region" description="Polar residues" evidence="1">
    <location>
        <begin position="34"/>
        <end position="112"/>
    </location>
</feature>
<dbReference type="Proteomes" id="UP000054166">
    <property type="component" value="Unassembled WGS sequence"/>
</dbReference>
<feature type="compositionally biased region" description="Basic and acidic residues" evidence="1">
    <location>
        <begin position="126"/>
        <end position="137"/>
    </location>
</feature>
<sequence>MSELESDLYGDLYGTEDGDLTGTGAQDLSKTESNEPQSSPAESRPNGSSKPAEKSQPTSSKPSAHQTTAPTGAPIQSYTTPLPNDTTPSYPPQGTQHIPTYQQPANYESQAVSPPLEDGTYANGERMIRPSEMKDEG</sequence>
<organism evidence="2 3">
    <name type="scientific">Piloderma croceum (strain F 1598)</name>
    <dbReference type="NCBI Taxonomy" id="765440"/>
    <lineage>
        <taxon>Eukaryota</taxon>
        <taxon>Fungi</taxon>
        <taxon>Dikarya</taxon>
        <taxon>Basidiomycota</taxon>
        <taxon>Agaricomycotina</taxon>
        <taxon>Agaricomycetes</taxon>
        <taxon>Agaricomycetidae</taxon>
        <taxon>Atheliales</taxon>
        <taxon>Atheliaceae</taxon>
        <taxon>Piloderma</taxon>
    </lineage>
</organism>
<proteinExistence type="predicted"/>
<dbReference type="AlphaFoldDB" id="A0A0C3BKX7"/>